<organism evidence="2 3">
    <name type="scientific">Kaustia mangrovi</name>
    <dbReference type="NCBI Taxonomy" id="2593653"/>
    <lineage>
        <taxon>Bacteria</taxon>
        <taxon>Pseudomonadati</taxon>
        <taxon>Pseudomonadota</taxon>
        <taxon>Alphaproteobacteria</taxon>
        <taxon>Hyphomicrobiales</taxon>
        <taxon>Parvibaculaceae</taxon>
        <taxon>Kaustia</taxon>
    </lineage>
</organism>
<feature type="region of interest" description="Disordered" evidence="1">
    <location>
        <begin position="145"/>
        <end position="164"/>
    </location>
</feature>
<evidence type="ECO:0000256" key="1">
    <source>
        <dbReference type="SAM" id="MobiDB-lite"/>
    </source>
</evidence>
<gene>
    <name evidence="2" type="ORF">HW532_15640</name>
</gene>
<sequence length="230" mass="26566">MFEIDAKWRDAQVKRLLWRLESRQWPFAIAMALTRIGKRVKSAERDEMKRVFDRPTPYTLNSLRLEPATKSDLQARIWFREFAGKGTPAAKYLLPQVYGGSRVEKRFERRIGLGYLMPTTAAPLDRYGNVRRSIYSKILSGVGAQGDPYQNSPRGSRKRKTYFRGTPRGHGVPGIWERQGRDRLRPIFIAIPSPSYSPRFAFFGVAERSVNEHWEVEFNTAIQRALGTSR</sequence>
<keyword evidence="3" id="KW-1185">Reference proteome</keyword>
<proteinExistence type="predicted"/>
<accession>A0A7S8HCU6</accession>
<evidence type="ECO:0000313" key="2">
    <source>
        <dbReference type="EMBL" id="QPC43996.1"/>
    </source>
</evidence>
<dbReference type="KEGG" id="kmn:HW532_15640"/>
<dbReference type="EMBL" id="CP058214">
    <property type="protein sequence ID" value="QPC43996.1"/>
    <property type="molecule type" value="Genomic_DNA"/>
</dbReference>
<protein>
    <submittedName>
        <fullName evidence="2">Uncharacterized protein</fullName>
    </submittedName>
</protein>
<dbReference type="AlphaFoldDB" id="A0A7S8HCU6"/>
<dbReference type="Proteomes" id="UP000593594">
    <property type="component" value="Chromosome"/>
</dbReference>
<dbReference type="RefSeq" id="WP_213161358.1">
    <property type="nucleotide sequence ID" value="NZ_CP058214.1"/>
</dbReference>
<evidence type="ECO:0000313" key="3">
    <source>
        <dbReference type="Proteomes" id="UP000593594"/>
    </source>
</evidence>
<name>A0A7S8HCU6_9HYPH</name>
<reference evidence="2 3" key="1">
    <citation type="submission" date="2020-06" db="EMBL/GenBank/DDBJ databases">
        <title>Genome sequence of 2 isolates from Red Sea Mangroves.</title>
        <authorList>
            <person name="Sefrji F."/>
            <person name="Michoud G."/>
            <person name="Merlino G."/>
            <person name="Daffonchio D."/>
        </authorList>
    </citation>
    <scope>NUCLEOTIDE SEQUENCE [LARGE SCALE GENOMIC DNA]</scope>
    <source>
        <strain evidence="2 3">R1DC25</strain>
    </source>
</reference>